<dbReference type="OrthoDB" id="2962732at2"/>
<dbReference type="AlphaFoldDB" id="A0A562J4K8"/>
<dbReference type="RefSeq" id="WP_144546633.1">
    <property type="nucleotide sequence ID" value="NZ_CBCSDC010000038.1"/>
</dbReference>
<comment type="caution">
    <text evidence="1">The sequence shown here is derived from an EMBL/GenBank/DDBJ whole genome shotgun (WGS) entry which is preliminary data.</text>
</comment>
<evidence type="ECO:0000313" key="2">
    <source>
        <dbReference type="Proteomes" id="UP000318667"/>
    </source>
</evidence>
<dbReference type="EMBL" id="VLKI01000033">
    <property type="protein sequence ID" value="TWH78100.1"/>
    <property type="molecule type" value="Genomic_DNA"/>
</dbReference>
<sequence>MRNFIISNHTFMVDRILFTSRLTELTGHRLRLYLYICRAVSVDPNNRYFYSYDRANKELKMTQSSYRGALKWLEDHYFIKKTGKVSRANAYQVLFLPLFDGTNYYSRENLKRDRATFKHEGQGYVEFPVELFQGSILANKTLWSDLRLRTIGLLYLYFWIDVYGGIDSNVLYVDSNDQYIIDDTLYTDLNCSHNRLINNIDFLIKQGLLTKVECIYRENKNSVGKEYQYIGDASVTASLPNDKKIKLLRFNIIPSHKLTNAQQRTNQGVLV</sequence>
<name>A0A562J4K8_9BACI</name>
<proteinExistence type="predicted"/>
<organism evidence="1 2">
    <name type="scientific">Cytobacillus oceanisediminis</name>
    <dbReference type="NCBI Taxonomy" id="665099"/>
    <lineage>
        <taxon>Bacteria</taxon>
        <taxon>Bacillati</taxon>
        <taxon>Bacillota</taxon>
        <taxon>Bacilli</taxon>
        <taxon>Bacillales</taxon>
        <taxon>Bacillaceae</taxon>
        <taxon>Cytobacillus</taxon>
    </lineage>
</organism>
<protein>
    <recommendedName>
        <fullName evidence="3">Helix-turn-helix protein</fullName>
    </recommendedName>
</protein>
<evidence type="ECO:0008006" key="3">
    <source>
        <dbReference type="Google" id="ProtNLM"/>
    </source>
</evidence>
<evidence type="ECO:0000313" key="1">
    <source>
        <dbReference type="EMBL" id="TWH78100.1"/>
    </source>
</evidence>
<accession>A0A562J4K8</accession>
<keyword evidence="2" id="KW-1185">Reference proteome</keyword>
<reference evidence="1 2" key="1">
    <citation type="journal article" date="2015" name="Stand. Genomic Sci.">
        <title>Genomic Encyclopedia of Bacterial and Archaeal Type Strains, Phase III: the genomes of soil and plant-associated and newly described type strains.</title>
        <authorList>
            <person name="Whitman W.B."/>
            <person name="Woyke T."/>
            <person name="Klenk H.P."/>
            <person name="Zhou Y."/>
            <person name="Lilburn T.G."/>
            <person name="Beck B.J."/>
            <person name="De Vos P."/>
            <person name="Vandamme P."/>
            <person name="Eisen J.A."/>
            <person name="Garrity G."/>
            <person name="Hugenholtz P."/>
            <person name="Kyrpides N.C."/>
        </authorList>
    </citation>
    <scope>NUCLEOTIDE SEQUENCE [LARGE SCALE GENOMIC DNA]</scope>
    <source>
        <strain evidence="1 2">CGMCC 1.10115</strain>
    </source>
</reference>
<gene>
    <name evidence="1" type="ORF">IQ19_05454</name>
</gene>
<dbReference type="Proteomes" id="UP000318667">
    <property type="component" value="Unassembled WGS sequence"/>
</dbReference>
<dbReference type="GeneID" id="65406515"/>